<dbReference type="GO" id="GO:0000781">
    <property type="term" value="C:chromosome, telomeric region"/>
    <property type="evidence" value="ECO:0007669"/>
    <property type="project" value="UniProtKB-ARBA"/>
</dbReference>
<dbReference type="PANTHER" id="PTHR47165">
    <property type="entry name" value="OS03G0429900 PROTEIN"/>
    <property type="match status" value="1"/>
</dbReference>
<dbReference type="CDD" id="cd04477">
    <property type="entry name" value="RPA1N"/>
    <property type="match status" value="1"/>
</dbReference>
<evidence type="ECO:0000313" key="16">
    <source>
        <dbReference type="Proteomes" id="UP000193067"/>
    </source>
</evidence>
<feature type="compositionally biased region" description="Polar residues" evidence="10">
    <location>
        <begin position="125"/>
        <end position="158"/>
    </location>
</feature>
<evidence type="ECO:0000256" key="6">
    <source>
        <dbReference type="ARBA" id="ARBA00022833"/>
    </source>
</evidence>
<proteinExistence type="inferred from homology"/>
<evidence type="ECO:0000256" key="3">
    <source>
        <dbReference type="ARBA" id="ARBA00022705"/>
    </source>
</evidence>
<evidence type="ECO:0000256" key="7">
    <source>
        <dbReference type="ARBA" id="ARBA00023125"/>
    </source>
</evidence>
<keyword evidence="5 9" id="KW-0863">Zinc-finger</keyword>
<dbReference type="SUPFAM" id="SSF50249">
    <property type="entry name" value="Nucleic acid-binding proteins"/>
    <property type="match status" value="4"/>
</dbReference>
<dbReference type="AlphaFoldDB" id="A0A1Y2J568"/>
<evidence type="ECO:0000259" key="12">
    <source>
        <dbReference type="Pfam" id="PF04057"/>
    </source>
</evidence>
<keyword evidence="4 9" id="KW-0479">Metal-binding</keyword>
<gene>
    <name evidence="15" type="ORF">PYCCODRAFT_1429609</name>
</gene>
<dbReference type="CDD" id="cd04476">
    <property type="entry name" value="RPA1_DBD_C"/>
    <property type="match status" value="1"/>
</dbReference>
<keyword evidence="16" id="KW-1185">Reference proteome</keyword>
<comment type="similarity">
    <text evidence="2 9">Belongs to the replication factor A protein 1 family.</text>
</comment>
<feature type="domain" description="Replication factor-A protein 1 N-terminal" evidence="12">
    <location>
        <begin position="24"/>
        <end position="110"/>
    </location>
</feature>
<sequence>MADVQLTNGFCARLNNSENEEDELYNSQPVIQFLSFKRVPPSGGASTVDRYRVIVSDGEHFQQSMLATQLNHLVEEEQVLKHSIAVIEKFTCNLVQGKKLLIILAMRVLKKEAEKIGNPTPLQLRGSSSGPSVEMQAQTPAVQSPAPSTFMNTPNVTNTTAPPAQPARQQTQAGRGGRHAIYPIESLSPYQNHWTIKARVTAKSDIRTWSNQRGEGKLFNVTLMDESGEIRATAFNAAVDEFYDRLQEGKVYLISKAKVNLAKKKFSNLNNEYELTLERSTEVEECPDATDVPTVKFTFVDIAGLQELPKDAICDVIGIVKEVGELSTITSKATNKEIPKRDLTVVDKSRFSVRVTLWGKQAEQYNATDQPVVAFKGAKVGDFQGRSLSVMSSSSIFINPDIPEAHLLRGWYDSIGAEQTYQSHTNTMPSGGGVNFDRAEIRSLHDVKTSDMGLSDRVDTFCSRATIMHIRNENIAYPACPTQGCGKKVLLMGDSWRCEKCDKSYPKPEYRYMISMAVADYSGQAWFSGFNDVGKAIFDISADELMDIKERDDTKFNQMLERAIGSTYNFACRARQDNFNDQTRVRYGISRILPLDYREEASYLANLLLRSEWSR</sequence>
<dbReference type="Proteomes" id="UP000193067">
    <property type="component" value="Unassembled WGS sequence"/>
</dbReference>
<dbReference type="InterPro" id="IPR047192">
    <property type="entry name" value="Euk_RPA1_DBD_C"/>
</dbReference>
<dbReference type="Pfam" id="PF16900">
    <property type="entry name" value="REPA_OB_2"/>
    <property type="match status" value="1"/>
</dbReference>
<feature type="domain" description="Replication factor A C-terminal" evidence="13">
    <location>
        <begin position="462"/>
        <end position="604"/>
    </location>
</feature>
<dbReference type="GO" id="GO:0007004">
    <property type="term" value="P:telomere maintenance via telomerase"/>
    <property type="evidence" value="ECO:0007669"/>
    <property type="project" value="UniProtKB-ARBA"/>
</dbReference>
<comment type="function">
    <text evidence="9">As part of the replication protein A (RPA/RP-A), a single-stranded DNA-binding heterotrimeric complex, may play an essential role in DNA replication, recombination and repair. Binds and stabilizes single-stranded DNA intermediates, preventing complementary DNA reannealing and recruiting different proteins involved in DNA metabolism.</text>
</comment>
<evidence type="ECO:0000256" key="1">
    <source>
        <dbReference type="ARBA" id="ARBA00004123"/>
    </source>
</evidence>
<dbReference type="InterPro" id="IPR007199">
    <property type="entry name" value="Rep_factor-A_N"/>
</dbReference>
<feature type="domain" description="OB" evidence="11">
    <location>
        <begin position="194"/>
        <end position="276"/>
    </location>
</feature>
<keyword evidence="3 9" id="KW-0235">DNA replication</keyword>
<evidence type="ECO:0000259" key="13">
    <source>
        <dbReference type="Pfam" id="PF08646"/>
    </source>
</evidence>
<dbReference type="Pfam" id="PF04057">
    <property type="entry name" value="Rep-A_N"/>
    <property type="match status" value="1"/>
</dbReference>
<accession>A0A1Y2J568</accession>
<keyword evidence="7 9" id="KW-0238">DNA-binding</keyword>
<dbReference type="InterPro" id="IPR013955">
    <property type="entry name" value="Rep_factor-A_C"/>
</dbReference>
<dbReference type="FunFam" id="2.40.50.140:FF:000064">
    <property type="entry name" value="Replication protein A subunit"/>
    <property type="match status" value="1"/>
</dbReference>
<dbReference type="PANTHER" id="PTHR47165:SF4">
    <property type="entry name" value="OS03G0429900 PROTEIN"/>
    <property type="match status" value="1"/>
</dbReference>
<dbReference type="OrthoDB" id="1751331at2759"/>
<dbReference type="STRING" id="1353009.A0A1Y2J568"/>
<dbReference type="GO" id="GO:0003677">
    <property type="term" value="F:DNA binding"/>
    <property type="evidence" value="ECO:0007669"/>
    <property type="project" value="UniProtKB-KW"/>
</dbReference>
<name>A0A1Y2J568_TRAC3</name>
<dbReference type="InterPro" id="IPR004365">
    <property type="entry name" value="NA-bd_OB_tRNA"/>
</dbReference>
<dbReference type="EMBL" id="KZ084086">
    <property type="protein sequence ID" value="OSD08548.1"/>
    <property type="molecule type" value="Genomic_DNA"/>
</dbReference>
<dbReference type="CDD" id="cd04474">
    <property type="entry name" value="RPA1_DBD_A"/>
    <property type="match status" value="1"/>
</dbReference>
<evidence type="ECO:0000259" key="14">
    <source>
        <dbReference type="Pfam" id="PF16900"/>
    </source>
</evidence>
<evidence type="ECO:0000313" key="15">
    <source>
        <dbReference type="EMBL" id="OSD08548.1"/>
    </source>
</evidence>
<feature type="region of interest" description="Disordered" evidence="10">
    <location>
        <begin position="120"/>
        <end position="177"/>
    </location>
</feature>
<dbReference type="CDD" id="cd04475">
    <property type="entry name" value="RPA1_DBD_B"/>
    <property type="match status" value="1"/>
</dbReference>
<dbReference type="FunFam" id="2.40.50.140:FF:000117">
    <property type="entry name" value="Replication protein A subunit"/>
    <property type="match status" value="1"/>
</dbReference>
<dbReference type="FunFam" id="2.40.50.140:FF:000090">
    <property type="entry name" value="Replication protein A subunit"/>
    <property type="match status" value="1"/>
</dbReference>
<dbReference type="InterPro" id="IPR031657">
    <property type="entry name" value="REPA_OB_2"/>
</dbReference>
<dbReference type="NCBIfam" id="TIGR00617">
    <property type="entry name" value="rpa1"/>
    <property type="match status" value="1"/>
</dbReference>
<reference evidence="15 16" key="1">
    <citation type="journal article" date="2015" name="Biotechnol. Biofuels">
        <title>Enhanced degradation of softwood versus hardwood by the white-rot fungus Pycnoporus coccineus.</title>
        <authorList>
            <person name="Couturier M."/>
            <person name="Navarro D."/>
            <person name="Chevret D."/>
            <person name="Henrissat B."/>
            <person name="Piumi F."/>
            <person name="Ruiz-Duenas F.J."/>
            <person name="Martinez A.T."/>
            <person name="Grigoriev I.V."/>
            <person name="Riley R."/>
            <person name="Lipzen A."/>
            <person name="Berrin J.G."/>
            <person name="Master E.R."/>
            <person name="Rosso M.N."/>
        </authorList>
    </citation>
    <scope>NUCLEOTIDE SEQUENCE [LARGE SCALE GENOMIC DNA]</scope>
    <source>
        <strain evidence="15 16">BRFM310</strain>
    </source>
</reference>
<keyword evidence="6 9" id="KW-0862">Zinc</keyword>
<evidence type="ECO:0000256" key="5">
    <source>
        <dbReference type="ARBA" id="ARBA00022771"/>
    </source>
</evidence>
<dbReference type="InterPro" id="IPR004591">
    <property type="entry name" value="Rfa1"/>
</dbReference>
<evidence type="ECO:0000256" key="8">
    <source>
        <dbReference type="ARBA" id="ARBA00023242"/>
    </source>
</evidence>
<dbReference type="InterPro" id="IPR012340">
    <property type="entry name" value="NA-bd_OB-fold"/>
</dbReference>
<feature type="compositionally biased region" description="Low complexity" evidence="10">
    <location>
        <begin position="159"/>
        <end position="173"/>
    </location>
</feature>
<dbReference type="Gene3D" id="2.40.50.140">
    <property type="entry name" value="Nucleic acid-binding proteins"/>
    <property type="match status" value="4"/>
</dbReference>
<dbReference type="GO" id="GO:0006260">
    <property type="term" value="P:DNA replication"/>
    <property type="evidence" value="ECO:0007669"/>
    <property type="project" value="UniProtKB-KW"/>
</dbReference>
<dbReference type="GO" id="GO:0006281">
    <property type="term" value="P:DNA repair"/>
    <property type="evidence" value="ECO:0007669"/>
    <property type="project" value="InterPro"/>
</dbReference>
<evidence type="ECO:0000256" key="4">
    <source>
        <dbReference type="ARBA" id="ARBA00022723"/>
    </source>
</evidence>
<dbReference type="Pfam" id="PF01336">
    <property type="entry name" value="tRNA_anti-codon"/>
    <property type="match status" value="1"/>
</dbReference>
<comment type="subcellular location">
    <subcellularLocation>
        <location evidence="1 9">Nucleus</location>
    </subcellularLocation>
</comment>
<protein>
    <recommendedName>
        <fullName evidence="9">Replication protein A subunit</fullName>
    </recommendedName>
</protein>
<evidence type="ECO:0000256" key="10">
    <source>
        <dbReference type="SAM" id="MobiDB-lite"/>
    </source>
</evidence>
<evidence type="ECO:0000256" key="2">
    <source>
        <dbReference type="ARBA" id="ARBA00005690"/>
    </source>
</evidence>
<organism evidence="15 16">
    <name type="scientific">Trametes coccinea (strain BRFM310)</name>
    <name type="common">Pycnoporus coccineus</name>
    <dbReference type="NCBI Taxonomy" id="1353009"/>
    <lineage>
        <taxon>Eukaryota</taxon>
        <taxon>Fungi</taxon>
        <taxon>Dikarya</taxon>
        <taxon>Basidiomycota</taxon>
        <taxon>Agaricomycotina</taxon>
        <taxon>Agaricomycetes</taxon>
        <taxon>Polyporales</taxon>
        <taxon>Polyporaceae</taxon>
        <taxon>Trametes</taxon>
    </lineage>
</organism>
<evidence type="ECO:0000259" key="11">
    <source>
        <dbReference type="Pfam" id="PF01336"/>
    </source>
</evidence>
<dbReference type="GO" id="GO:0008270">
    <property type="term" value="F:zinc ion binding"/>
    <property type="evidence" value="ECO:0007669"/>
    <property type="project" value="UniProtKB-KW"/>
</dbReference>
<comment type="subunit">
    <text evidence="9">Component of the heterotrimeric canonical replication protein A complex (RPA).</text>
</comment>
<dbReference type="Pfam" id="PF08646">
    <property type="entry name" value="Rep_fac-A_C"/>
    <property type="match status" value="1"/>
</dbReference>
<keyword evidence="8 9" id="KW-0539">Nucleus</keyword>
<dbReference type="FunFam" id="2.40.50.140:FF:000041">
    <property type="entry name" value="Replication protein A subunit"/>
    <property type="match status" value="1"/>
</dbReference>
<feature type="domain" description="Replication protein A OB" evidence="14">
    <location>
        <begin position="302"/>
        <end position="399"/>
    </location>
</feature>
<dbReference type="GO" id="GO:0006310">
    <property type="term" value="P:DNA recombination"/>
    <property type="evidence" value="ECO:0007669"/>
    <property type="project" value="InterPro"/>
</dbReference>
<dbReference type="GO" id="GO:0005662">
    <property type="term" value="C:DNA replication factor A complex"/>
    <property type="evidence" value="ECO:0007669"/>
    <property type="project" value="UniProtKB-ARBA"/>
</dbReference>
<evidence type="ECO:0000256" key="9">
    <source>
        <dbReference type="RuleBase" id="RU364130"/>
    </source>
</evidence>